<evidence type="ECO:0000256" key="2">
    <source>
        <dbReference type="SAM" id="MobiDB-lite"/>
    </source>
</evidence>
<keyword evidence="1" id="KW-0175">Coiled coil</keyword>
<protein>
    <submittedName>
        <fullName evidence="3">Uncharacterized protein</fullName>
    </submittedName>
</protein>
<reference evidence="4" key="1">
    <citation type="journal article" date="2019" name="Int. J. Syst. Evol. Microbiol.">
        <title>The Global Catalogue of Microorganisms (GCM) 10K type strain sequencing project: providing services to taxonomists for standard genome sequencing and annotation.</title>
        <authorList>
            <consortium name="The Broad Institute Genomics Platform"/>
            <consortium name="The Broad Institute Genome Sequencing Center for Infectious Disease"/>
            <person name="Wu L."/>
            <person name="Ma J."/>
        </authorList>
    </citation>
    <scope>NUCLEOTIDE SEQUENCE [LARGE SCALE GENOMIC DNA]</scope>
    <source>
        <strain evidence="4">CCUG 59858</strain>
    </source>
</reference>
<feature type="compositionally biased region" description="Polar residues" evidence="2">
    <location>
        <begin position="1129"/>
        <end position="1138"/>
    </location>
</feature>
<sequence length="1138" mass="130576">MTLPNSNKTQDLQTLGQIKELLENCAKEETSDYTALFYKIAELTKTITYNDRSSDCIRNKYGSVDRSKSAKTRVEGIDFISLAVISRIDCNDNFFQSALPELKTEFQQLAEKIGLIIAEEEKTATSKNAWLQIPAARQLSSIIKYYHIPGVVNRLINLCTDEKLALLNCKHREQRYALGRVLTKIGESCKEFFDFNPLPPNPKGSKKQPQKTILKEFKEIRDTFGHTYAVMYYDHNEKELNELRDLIQTLLLPELKKIDDQLKTNAAQQNFNTLTLNEISSEKEKQLTKIKASFVSHEKTGTKDKPTQASESAAKAKPVRVWEHVREFAGLKKQVEKWEQNSPKRTPAKNAPFLKNLQDNVVNWNKHCLEELKITSEIPTIQLIAELEVKLNKIFPPTVTPAPAAPAVETLAQTSKPANNGLEIQYRQYQSRLNHLERELDYLETLLKKSADSRFFHDAVEFSLAKAGQLIRDIREINQKLLDADAPRKTLESMFKTVHLRNMLMHELSSEKQFNELEHALLRVVLPIKEEIQALQVKSSATQVTPEEKRTLAKAYLVLEKFDEAEKLYNEAFTALCPEQVDIQQMNPEAFSILFDLFRLYARHEEVAKREQDDNILTEILQKKREMFKKLIKITDVPTDHVPDAIVREYMVLFMCNVLYTLKDPETAIMNDEVPYLELINAVLEDHILSSKIQSACVNFTHGLAIYNLAKKSRSAQLIKERIQQSQVPLTAIHLATDLTFHYYLPRVRVGAALMYSAAFLLRLAPEGGERSPALDALYLAILNNLTPALLDSHDPACILYAPEIHNELTQLMRKHIARSDDSIIKPFMQPEEFHQLYSQAVATCKDLQRFQAEHGNNIGLAMHFITIEYGLKKSDDELTDALLDFKDSANYPLFLEIKAQYQLITGSEVLFKQDNINDYDCIPITTVETHEKIVRKMLADLECAELTKAHYERKGLLLYTLSRLITILAEHYKQDRNDEIFAYIKQSLESYYKGTFTKSTFSLVSDLALFIVSNQGYQGLKSVQQYLEKFQRECKVRKTDHFKAMYPIELVLCFVYNKSGIKKKEAEQYYKHADKDNRTLVRKRVLNELQEALNRFGKSAQDKARLSNNRHATYSSLKTSPDKAQKAACSSSAGPRR</sequence>
<organism evidence="3 4">
    <name type="scientific">Legionella dresdenensis</name>
    <dbReference type="NCBI Taxonomy" id="450200"/>
    <lineage>
        <taxon>Bacteria</taxon>
        <taxon>Pseudomonadati</taxon>
        <taxon>Pseudomonadota</taxon>
        <taxon>Gammaproteobacteria</taxon>
        <taxon>Legionellales</taxon>
        <taxon>Legionellaceae</taxon>
        <taxon>Legionella</taxon>
    </lineage>
</organism>
<name>A0ABV8CIC6_9GAMM</name>
<feature type="compositionally biased region" description="Polar residues" evidence="2">
    <location>
        <begin position="1107"/>
        <end position="1120"/>
    </location>
</feature>
<feature type="compositionally biased region" description="Basic and acidic residues" evidence="2">
    <location>
        <begin position="297"/>
        <end position="306"/>
    </location>
</feature>
<gene>
    <name evidence="3" type="ORF">ACFORL_12375</name>
</gene>
<evidence type="ECO:0000313" key="3">
    <source>
        <dbReference type="EMBL" id="MFC3909867.1"/>
    </source>
</evidence>
<dbReference type="Proteomes" id="UP001595758">
    <property type="component" value="Unassembled WGS sequence"/>
</dbReference>
<feature type="coiled-coil region" evidence="1">
    <location>
        <begin position="419"/>
        <end position="453"/>
    </location>
</feature>
<evidence type="ECO:0000313" key="4">
    <source>
        <dbReference type="Proteomes" id="UP001595758"/>
    </source>
</evidence>
<evidence type="ECO:0000256" key="1">
    <source>
        <dbReference type="SAM" id="Coils"/>
    </source>
</evidence>
<keyword evidence="4" id="KW-1185">Reference proteome</keyword>
<dbReference type="EMBL" id="JBHSAB010000031">
    <property type="protein sequence ID" value="MFC3909867.1"/>
    <property type="molecule type" value="Genomic_DNA"/>
</dbReference>
<accession>A0ABV8CIC6</accession>
<feature type="region of interest" description="Disordered" evidence="2">
    <location>
        <begin position="1100"/>
        <end position="1138"/>
    </location>
</feature>
<comment type="caution">
    <text evidence="3">The sequence shown here is derived from an EMBL/GenBank/DDBJ whole genome shotgun (WGS) entry which is preliminary data.</text>
</comment>
<dbReference type="RefSeq" id="WP_382344503.1">
    <property type="nucleotide sequence ID" value="NZ_JBHSAB010000031.1"/>
</dbReference>
<feature type="region of interest" description="Disordered" evidence="2">
    <location>
        <begin position="297"/>
        <end position="316"/>
    </location>
</feature>
<proteinExistence type="predicted"/>